<dbReference type="SUPFAM" id="SSF53756">
    <property type="entry name" value="UDP-Glycosyltransferase/glycogen phosphorylase"/>
    <property type="match status" value="1"/>
</dbReference>
<accession>A0A656HI51</accession>
<dbReference type="RefSeq" id="WP_002710477.1">
    <property type="nucleotide sequence ID" value="NZ_JH651384.1"/>
</dbReference>
<dbReference type="EMBL" id="JH651384">
    <property type="protein sequence ID" value="EIJ36608.1"/>
    <property type="molecule type" value="Genomic_DNA"/>
</dbReference>
<evidence type="ECO:0000313" key="3">
    <source>
        <dbReference type="Proteomes" id="UP000005317"/>
    </source>
</evidence>
<evidence type="ECO:0000313" key="2">
    <source>
        <dbReference type="EMBL" id="EIJ36608.1"/>
    </source>
</evidence>
<reference evidence="3" key="1">
    <citation type="journal article" date="2011" name="Stand. Genomic Sci.">
        <title>Genome sequence of the filamentous, gliding Thiothrix nivea neotype strain (JP2(T)).</title>
        <authorList>
            <person name="Lapidus A."/>
            <person name="Nolan M."/>
            <person name="Lucas S."/>
            <person name="Glavina Del Rio T."/>
            <person name="Tice H."/>
            <person name="Cheng J.F."/>
            <person name="Tapia R."/>
            <person name="Han C."/>
            <person name="Goodwin L."/>
            <person name="Pitluck S."/>
            <person name="Liolios K."/>
            <person name="Pagani I."/>
            <person name="Ivanova N."/>
            <person name="Huntemann M."/>
            <person name="Mavromatis K."/>
            <person name="Mikhailova N."/>
            <person name="Pati A."/>
            <person name="Chen A."/>
            <person name="Palaniappan K."/>
            <person name="Land M."/>
            <person name="Brambilla E.M."/>
            <person name="Rohde M."/>
            <person name="Abt B."/>
            <person name="Verbarg S."/>
            <person name="Goker M."/>
            <person name="Bristow J."/>
            <person name="Eisen J.A."/>
            <person name="Markowitz V."/>
            <person name="Hugenholtz P."/>
            <person name="Kyrpides N.C."/>
            <person name="Klenk H.P."/>
            <person name="Woyke T."/>
        </authorList>
    </citation>
    <scope>NUCLEOTIDE SEQUENCE [LARGE SCALE GENOMIC DNA]</scope>
    <source>
        <strain evidence="3">ATCC 35100 / DSM 5205 / JP2</strain>
    </source>
</reference>
<dbReference type="PANTHER" id="PTHR12526:SF638">
    <property type="entry name" value="SPORE COAT PROTEIN SA"/>
    <property type="match status" value="1"/>
</dbReference>
<dbReference type="PANTHER" id="PTHR12526">
    <property type="entry name" value="GLYCOSYLTRANSFERASE"/>
    <property type="match status" value="1"/>
</dbReference>
<dbReference type="Pfam" id="PF13439">
    <property type="entry name" value="Glyco_transf_4"/>
    <property type="match status" value="1"/>
</dbReference>
<dbReference type="GO" id="GO:0016757">
    <property type="term" value="F:glycosyltransferase activity"/>
    <property type="evidence" value="ECO:0007669"/>
    <property type="project" value="TreeGrafter"/>
</dbReference>
<evidence type="ECO:0000259" key="1">
    <source>
        <dbReference type="Pfam" id="PF13439"/>
    </source>
</evidence>
<proteinExistence type="predicted"/>
<sequence>MDNEINKIRVVHVITCLSTGGAEMMLYKLLAHTDLTQFDPIVISLDDEADLGKRIRAHGINVHSLNMRRDFSSGWHILRLARLLRKLQPDIVQGWMYHGNLAASLANMALGGRFPLLWNIRQTLYDIRHEPMTTRWVIQAAAKLSHRPEHILYNSYLSADQHAAFGYSPLKTRVVPNGFDIQRFAPNSYYRESIRESLGIPSDALVIGMTARYHPMKNHALFLEAASLLMQHQKNVHFILTGRDVTADNPALHPLLQRFPGKNQLHLLGERKDIYCLLNAMDIFSLTSSRGEGFPNAIGEAMACGIPCIATDVGDVPLIIGKTGRVLQVPEATPSALAFAWLEWINAGEVWRKELGLRAMQRIRKHYNIHAITTQYQNIYKELVNHVRTDGLLLPLEQTEFSRHAQQSAPDDIHPRAQGA</sequence>
<keyword evidence="3" id="KW-1185">Reference proteome</keyword>
<keyword evidence="2" id="KW-0808">Transferase</keyword>
<protein>
    <submittedName>
        <fullName evidence="2">Glycosyl transferase group 1</fullName>
    </submittedName>
</protein>
<gene>
    <name evidence="2" type="ORF">Thini_4116</name>
</gene>
<feature type="domain" description="Glycosyltransferase subfamily 4-like N-terminal" evidence="1">
    <location>
        <begin position="20"/>
        <end position="183"/>
    </location>
</feature>
<dbReference type="OrthoDB" id="5906768at2"/>
<dbReference type="Proteomes" id="UP000005317">
    <property type="component" value="Unassembled WGS sequence"/>
</dbReference>
<dbReference type="AlphaFoldDB" id="A0A656HI51"/>
<dbReference type="InterPro" id="IPR028098">
    <property type="entry name" value="Glyco_trans_4-like_N"/>
</dbReference>
<organism evidence="2 3">
    <name type="scientific">Thiothrix nivea (strain ATCC 35100 / DSM 5205 / JP2)</name>
    <dbReference type="NCBI Taxonomy" id="870187"/>
    <lineage>
        <taxon>Bacteria</taxon>
        <taxon>Pseudomonadati</taxon>
        <taxon>Pseudomonadota</taxon>
        <taxon>Gammaproteobacteria</taxon>
        <taxon>Thiotrichales</taxon>
        <taxon>Thiotrichaceae</taxon>
        <taxon>Thiothrix</taxon>
    </lineage>
</organism>
<dbReference type="Gene3D" id="3.40.50.2000">
    <property type="entry name" value="Glycogen Phosphorylase B"/>
    <property type="match status" value="2"/>
</dbReference>
<name>A0A656HI51_THINJ</name>
<dbReference type="Pfam" id="PF13692">
    <property type="entry name" value="Glyco_trans_1_4"/>
    <property type="match status" value="1"/>
</dbReference>